<comment type="subcellular location">
    <subcellularLocation>
        <location evidence="1">Membrane</location>
        <topology evidence="1">Multi-pass membrane protein</topology>
    </subcellularLocation>
</comment>
<evidence type="ECO:0000256" key="8">
    <source>
        <dbReference type="SAM" id="Phobius"/>
    </source>
</evidence>
<organism evidence="10 11">
    <name type="scientific">Paenibacillus chartarius</name>
    <dbReference type="NCBI Taxonomy" id="747481"/>
    <lineage>
        <taxon>Bacteria</taxon>
        <taxon>Bacillati</taxon>
        <taxon>Bacillota</taxon>
        <taxon>Bacilli</taxon>
        <taxon>Bacillales</taxon>
        <taxon>Paenibacillaceae</taxon>
        <taxon>Paenibacillus</taxon>
    </lineage>
</organism>
<evidence type="ECO:0000256" key="4">
    <source>
        <dbReference type="ARBA" id="ARBA00022801"/>
    </source>
</evidence>
<evidence type="ECO:0000256" key="7">
    <source>
        <dbReference type="SAM" id="MobiDB-lite"/>
    </source>
</evidence>
<dbReference type="Gene3D" id="1.20.1540.10">
    <property type="entry name" value="Rhomboid-like"/>
    <property type="match status" value="1"/>
</dbReference>
<dbReference type="GO" id="GO:0006508">
    <property type="term" value="P:proteolysis"/>
    <property type="evidence" value="ECO:0007669"/>
    <property type="project" value="UniProtKB-KW"/>
</dbReference>
<feature type="region of interest" description="Disordered" evidence="7">
    <location>
        <begin position="206"/>
        <end position="234"/>
    </location>
</feature>
<comment type="similarity">
    <text evidence="2">Belongs to the peptidase S54 family.</text>
</comment>
<dbReference type="GO" id="GO:0008233">
    <property type="term" value="F:peptidase activity"/>
    <property type="evidence" value="ECO:0007669"/>
    <property type="project" value="UniProtKB-KW"/>
</dbReference>
<reference evidence="10 11" key="1">
    <citation type="submission" date="2024-09" db="EMBL/GenBank/DDBJ databases">
        <authorList>
            <person name="Sun Q."/>
            <person name="Mori K."/>
        </authorList>
    </citation>
    <scope>NUCLEOTIDE SEQUENCE [LARGE SCALE GENOMIC DNA]</scope>
    <source>
        <strain evidence="10 11">CCM 7759</strain>
    </source>
</reference>
<keyword evidence="4 10" id="KW-0378">Hydrolase</keyword>
<dbReference type="RefSeq" id="WP_377474052.1">
    <property type="nucleotide sequence ID" value="NZ_JBHLWN010000110.1"/>
</dbReference>
<feature type="transmembrane region" description="Helical" evidence="8">
    <location>
        <begin position="12"/>
        <end position="34"/>
    </location>
</feature>
<accession>A0ABV6DU25</accession>
<keyword evidence="10" id="KW-0645">Protease</keyword>
<dbReference type="Proteomes" id="UP001589776">
    <property type="component" value="Unassembled WGS sequence"/>
</dbReference>
<evidence type="ECO:0000256" key="3">
    <source>
        <dbReference type="ARBA" id="ARBA00022692"/>
    </source>
</evidence>
<evidence type="ECO:0000256" key="2">
    <source>
        <dbReference type="ARBA" id="ARBA00009045"/>
    </source>
</evidence>
<evidence type="ECO:0000313" key="11">
    <source>
        <dbReference type="Proteomes" id="UP001589776"/>
    </source>
</evidence>
<feature type="domain" description="Peptidase S54 rhomboid" evidence="9">
    <location>
        <begin position="58"/>
        <end position="191"/>
    </location>
</feature>
<evidence type="ECO:0000313" key="10">
    <source>
        <dbReference type="EMBL" id="MFC0216159.1"/>
    </source>
</evidence>
<keyword evidence="6 8" id="KW-0472">Membrane</keyword>
<sequence>MFTRTETMRQFLQRYPLLSLIIAVNAAVFLYTLLRFGEDQPEAVYVYGGILPDALERGEPWRFVTYAFLHSGWMHVIMNVVFMIIVGPPLEYMLGRLRLFALFVLSVLTTSGLVFVIGNSAGVGASGFGYGLLGTLAVMALRRKDLLDRASIQIVWGWIIVGWLGTFIMPGISVQGHLGGFLGGLLFGLLGVGPKARLTPWVPVPPRRSVPASDDEAFGGAGLNDEEERRHDPR</sequence>
<dbReference type="Pfam" id="PF01694">
    <property type="entry name" value="Rhomboid"/>
    <property type="match status" value="1"/>
</dbReference>
<evidence type="ECO:0000256" key="1">
    <source>
        <dbReference type="ARBA" id="ARBA00004141"/>
    </source>
</evidence>
<dbReference type="InterPro" id="IPR035952">
    <property type="entry name" value="Rhomboid-like_sf"/>
</dbReference>
<dbReference type="EC" id="3.4.21.-" evidence="10"/>
<name>A0ABV6DU25_9BACL</name>
<evidence type="ECO:0000256" key="6">
    <source>
        <dbReference type="ARBA" id="ARBA00023136"/>
    </source>
</evidence>
<dbReference type="InterPro" id="IPR022764">
    <property type="entry name" value="Peptidase_S54_rhomboid_dom"/>
</dbReference>
<dbReference type="PANTHER" id="PTHR43731">
    <property type="entry name" value="RHOMBOID PROTEASE"/>
    <property type="match status" value="1"/>
</dbReference>
<dbReference type="PANTHER" id="PTHR43731:SF14">
    <property type="entry name" value="PRESENILIN-ASSOCIATED RHOMBOID-LIKE PROTEIN, MITOCHONDRIAL"/>
    <property type="match status" value="1"/>
</dbReference>
<keyword evidence="5 8" id="KW-1133">Transmembrane helix</keyword>
<keyword evidence="3 8" id="KW-0812">Transmembrane</keyword>
<keyword evidence="11" id="KW-1185">Reference proteome</keyword>
<dbReference type="SUPFAM" id="SSF144091">
    <property type="entry name" value="Rhomboid-like"/>
    <property type="match status" value="1"/>
</dbReference>
<comment type="caution">
    <text evidence="10">The sequence shown here is derived from an EMBL/GenBank/DDBJ whole genome shotgun (WGS) entry which is preliminary data.</text>
</comment>
<proteinExistence type="inferred from homology"/>
<dbReference type="EMBL" id="JBHLWN010000110">
    <property type="protein sequence ID" value="MFC0216159.1"/>
    <property type="molecule type" value="Genomic_DNA"/>
</dbReference>
<protein>
    <submittedName>
        <fullName evidence="10">Rhomboid family intramembrane serine protease</fullName>
        <ecNumber evidence="10">3.4.21.-</ecNumber>
    </submittedName>
</protein>
<evidence type="ECO:0000256" key="5">
    <source>
        <dbReference type="ARBA" id="ARBA00022989"/>
    </source>
</evidence>
<gene>
    <name evidence="10" type="ORF">ACFFK0_27565</name>
</gene>
<feature type="transmembrane region" description="Helical" evidence="8">
    <location>
        <begin position="154"/>
        <end position="172"/>
    </location>
</feature>
<feature type="transmembrane region" description="Helical" evidence="8">
    <location>
        <begin position="123"/>
        <end position="142"/>
    </location>
</feature>
<feature type="transmembrane region" description="Helical" evidence="8">
    <location>
        <begin position="63"/>
        <end position="87"/>
    </location>
</feature>
<feature type="transmembrane region" description="Helical" evidence="8">
    <location>
        <begin position="99"/>
        <end position="117"/>
    </location>
</feature>
<dbReference type="InterPro" id="IPR050925">
    <property type="entry name" value="Rhomboid_protease_S54"/>
</dbReference>
<evidence type="ECO:0000259" key="9">
    <source>
        <dbReference type="Pfam" id="PF01694"/>
    </source>
</evidence>